<dbReference type="GO" id="GO:0006508">
    <property type="term" value="P:proteolysis"/>
    <property type="evidence" value="ECO:0007669"/>
    <property type="project" value="UniProtKB-KW"/>
</dbReference>
<reference evidence="4" key="1">
    <citation type="journal article" date="2014" name="Int. J. Syst. Evol. Microbiol.">
        <title>Complete genome sequence of Corynebacterium casei LMG S-19264T (=DSM 44701T), isolated from a smear-ripened cheese.</title>
        <authorList>
            <consortium name="US DOE Joint Genome Institute (JGI-PGF)"/>
            <person name="Walter F."/>
            <person name="Albersmeier A."/>
            <person name="Kalinowski J."/>
            <person name="Ruckert C."/>
        </authorList>
    </citation>
    <scope>NUCLEOTIDE SEQUENCE</scope>
    <source>
        <strain evidence="4">CGMCC 1.15254</strain>
    </source>
</reference>
<accession>A0A917F8A1</accession>
<comment type="similarity">
    <text evidence="3">Belongs to the peptidase U32 family.</text>
</comment>
<dbReference type="PANTHER" id="PTHR30217">
    <property type="entry name" value="PEPTIDASE U32 FAMILY"/>
    <property type="match status" value="1"/>
</dbReference>
<proteinExistence type="inferred from homology"/>
<organism evidence="4 5">
    <name type="scientific">Terasakiella brassicae</name>
    <dbReference type="NCBI Taxonomy" id="1634917"/>
    <lineage>
        <taxon>Bacteria</taxon>
        <taxon>Pseudomonadati</taxon>
        <taxon>Pseudomonadota</taxon>
        <taxon>Alphaproteobacteria</taxon>
        <taxon>Rhodospirillales</taxon>
        <taxon>Terasakiellaceae</taxon>
        <taxon>Terasakiella</taxon>
    </lineage>
</organism>
<dbReference type="RefSeq" id="WP_229734197.1">
    <property type="nucleotide sequence ID" value="NZ_BMHV01000002.1"/>
</dbReference>
<dbReference type="Proteomes" id="UP000632498">
    <property type="component" value="Unassembled WGS sequence"/>
</dbReference>
<evidence type="ECO:0000313" key="5">
    <source>
        <dbReference type="Proteomes" id="UP000632498"/>
    </source>
</evidence>
<keyword evidence="1" id="KW-0645">Protease</keyword>
<evidence type="ECO:0000313" key="4">
    <source>
        <dbReference type="EMBL" id="GGF52814.1"/>
    </source>
</evidence>
<dbReference type="GO" id="GO:0008233">
    <property type="term" value="F:peptidase activity"/>
    <property type="evidence" value="ECO:0007669"/>
    <property type="project" value="UniProtKB-KW"/>
</dbReference>
<dbReference type="InterPro" id="IPR001539">
    <property type="entry name" value="Peptidase_U32"/>
</dbReference>
<protein>
    <submittedName>
        <fullName evidence="4">Peptidase U32</fullName>
    </submittedName>
</protein>
<evidence type="ECO:0000256" key="1">
    <source>
        <dbReference type="ARBA" id="ARBA00022670"/>
    </source>
</evidence>
<keyword evidence="2" id="KW-0378">Hydrolase</keyword>
<evidence type="ECO:0000256" key="2">
    <source>
        <dbReference type="ARBA" id="ARBA00022801"/>
    </source>
</evidence>
<sequence>MSMPALPTITRPERSELLMPAGSLTKLKTAILYGADAVYAGTPDLSLRTQSSFSLEELVEGVKFVHEHGKRIYLTLNLFTHNSDIEKLPKFIETIRTVKPDGVIIADPGVFQFVRQHAPELEAHVSTQANVCSWLTVDFWKNQGASLVVLARETSFEELAEIREKQPGIKLEAFVQGSMCMTYSGRCLLSNFMSERGANQGNCAHSCRWKYKLHLKLKDGTDKAIEITDQNADLFEFLMEEQYRPGELFPIEEDNFGSYILNSKDLCLMPVLPEYLKLGVDSLKVEGRNKSEYYAAITARAYRLAIDDWYKDPENWDPDPYLRELYTLQNRGFTMGFHEGRLTGVAHNYDRTKPVGGWQFGGIIREWDGDDMIFEIRNFLLPGDVIEFLPPHEIEPIRLRLYEFIDAKTGDVTDKVNPGQGKAIRVPISVFDQEDTEVLKKRIPALTVARRETPMSEEERVSRLAEIRAQELERGLISEEEYRAIMDDPELLGKRISMKATSGHRKPKQGLESCCGKGCNGCLMFWQDDKYAKAREKMKQKKIGEMLEEKVV</sequence>
<dbReference type="Gene3D" id="2.40.30.10">
    <property type="entry name" value="Translation factors"/>
    <property type="match status" value="1"/>
</dbReference>
<evidence type="ECO:0000256" key="3">
    <source>
        <dbReference type="ARBA" id="ARBA00038374"/>
    </source>
</evidence>
<dbReference type="PANTHER" id="PTHR30217:SF6">
    <property type="entry name" value="TRNA HYDROXYLATION PROTEIN P"/>
    <property type="match status" value="1"/>
</dbReference>
<keyword evidence="5" id="KW-1185">Reference proteome</keyword>
<dbReference type="InterPro" id="IPR051454">
    <property type="entry name" value="RNA/ubiquinone_mod_enzymes"/>
</dbReference>
<dbReference type="EMBL" id="BMHV01000002">
    <property type="protein sequence ID" value="GGF52814.1"/>
    <property type="molecule type" value="Genomic_DNA"/>
</dbReference>
<dbReference type="AlphaFoldDB" id="A0A917F8A1"/>
<dbReference type="Pfam" id="PF01136">
    <property type="entry name" value="Peptidase_U32"/>
    <property type="match status" value="1"/>
</dbReference>
<reference evidence="4" key="2">
    <citation type="submission" date="2020-09" db="EMBL/GenBank/DDBJ databases">
        <authorList>
            <person name="Sun Q."/>
            <person name="Zhou Y."/>
        </authorList>
    </citation>
    <scope>NUCLEOTIDE SEQUENCE</scope>
    <source>
        <strain evidence="4">CGMCC 1.15254</strain>
    </source>
</reference>
<name>A0A917F8A1_9PROT</name>
<comment type="caution">
    <text evidence="4">The sequence shown here is derived from an EMBL/GenBank/DDBJ whole genome shotgun (WGS) entry which is preliminary data.</text>
</comment>
<gene>
    <name evidence="4" type="ORF">GCM10011332_02550</name>
</gene>
<dbReference type="PROSITE" id="PS01276">
    <property type="entry name" value="PEPTIDASE_U32"/>
    <property type="match status" value="1"/>
</dbReference>